<sequence length="73" mass="8253">MHRNFRGGKRFHHGPCDLCHTLELHGNDIVSAPVAAIKSGKLLKGLQVTAESQLHPVFRRQFLIDMVLPDLRK</sequence>
<dbReference type="AlphaFoldDB" id="A0A645JD57"/>
<gene>
    <name evidence="1" type="ORF">SDC9_208328</name>
</gene>
<protein>
    <submittedName>
        <fullName evidence="1">Uncharacterized protein</fullName>
    </submittedName>
</protein>
<accession>A0A645JD57</accession>
<evidence type="ECO:0000313" key="1">
    <source>
        <dbReference type="EMBL" id="MPN60599.1"/>
    </source>
</evidence>
<name>A0A645JD57_9ZZZZ</name>
<proteinExistence type="predicted"/>
<dbReference type="EMBL" id="VSSQ01136080">
    <property type="protein sequence ID" value="MPN60599.1"/>
    <property type="molecule type" value="Genomic_DNA"/>
</dbReference>
<organism evidence="1">
    <name type="scientific">bioreactor metagenome</name>
    <dbReference type="NCBI Taxonomy" id="1076179"/>
    <lineage>
        <taxon>unclassified sequences</taxon>
        <taxon>metagenomes</taxon>
        <taxon>ecological metagenomes</taxon>
    </lineage>
</organism>
<reference evidence="1" key="1">
    <citation type="submission" date="2019-08" db="EMBL/GenBank/DDBJ databases">
        <authorList>
            <person name="Kucharzyk K."/>
            <person name="Murdoch R.W."/>
            <person name="Higgins S."/>
            <person name="Loffler F."/>
        </authorList>
    </citation>
    <scope>NUCLEOTIDE SEQUENCE</scope>
</reference>
<comment type="caution">
    <text evidence="1">The sequence shown here is derived from an EMBL/GenBank/DDBJ whole genome shotgun (WGS) entry which is preliminary data.</text>
</comment>